<name>A0ABU7UQ74_9CLOT</name>
<dbReference type="RefSeq" id="WP_216251929.1">
    <property type="nucleotide sequence ID" value="NZ_JAZHFS010000013.1"/>
</dbReference>
<dbReference type="Proteomes" id="UP001498469">
    <property type="component" value="Unassembled WGS sequence"/>
</dbReference>
<comment type="caution">
    <text evidence="2">The sequence shown here is derived from an EMBL/GenBank/DDBJ whole genome shotgun (WGS) entry which is preliminary data.</text>
</comment>
<dbReference type="Pfam" id="PF13527">
    <property type="entry name" value="Acetyltransf_9"/>
    <property type="match status" value="1"/>
</dbReference>
<evidence type="ECO:0000259" key="1">
    <source>
        <dbReference type="PROSITE" id="PS51186"/>
    </source>
</evidence>
<sequence length="300" mass="34964">MKYKYIKINDKKYKFIIGTGEDDKFRISFNSLTKKTFGFNFEQWYQYGYWKNQFLPYSLMDGDVVVSNVSVNIMDFEVFGKSKRYIQLGTVMTDVAYRNKGLSRVIMEKIIEEWKDKCDLLYLFANDSVLNFYPKFGFDILKQYQCTKLISKRGENGLVKKLDMTNECDRALVYDKANTLSSLAKISMCGNAELIMFYCTLDMTDSVYYIQDYDAVIIANFEGDTMEVLNVFCKEDISLDKILDYLVDENIKREKLYFTPKETDSYLIMPIEGEGTLFALGEGTLLLANNQFMFPKLSHT</sequence>
<dbReference type="InterPro" id="IPR000182">
    <property type="entry name" value="GNAT_dom"/>
</dbReference>
<proteinExistence type="predicted"/>
<feature type="domain" description="N-acetyltransferase" evidence="1">
    <location>
        <begin position="16"/>
        <end position="165"/>
    </location>
</feature>
<reference evidence="2 3" key="1">
    <citation type="submission" date="2023-11" db="EMBL/GenBank/DDBJ databases">
        <title>Draft genome sequence of a psychrophilic Clostridium strain from permafrost water brine.</title>
        <authorList>
            <person name="Shcherbakova V.A."/>
            <person name="Trubitsyn V.E."/>
            <person name="Zakharyuk A.G."/>
        </authorList>
    </citation>
    <scope>NUCLEOTIDE SEQUENCE [LARGE SCALE GENOMIC DNA]</scope>
    <source>
        <strain evidence="2 3">14F</strain>
    </source>
</reference>
<evidence type="ECO:0000313" key="3">
    <source>
        <dbReference type="Proteomes" id="UP001498469"/>
    </source>
</evidence>
<evidence type="ECO:0000313" key="2">
    <source>
        <dbReference type="EMBL" id="MEF2113547.1"/>
    </source>
</evidence>
<keyword evidence="3" id="KW-1185">Reference proteome</keyword>
<keyword evidence="2" id="KW-0808">Transferase</keyword>
<dbReference type="GO" id="GO:0016746">
    <property type="term" value="F:acyltransferase activity"/>
    <property type="evidence" value="ECO:0007669"/>
    <property type="project" value="UniProtKB-KW"/>
</dbReference>
<organism evidence="2 3">
    <name type="scientific">Clostridium frigoriphilum</name>
    <dbReference type="NCBI Taxonomy" id="443253"/>
    <lineage>
        <taxon>Bacteria</taxon>
        <taxon>Bacillati</taxon>
        <taxon>Bacillota</taxon>
        <taxon>Clostridia</taxon>
        <taxon>Eubacteriales</taxon>
        <taxon>Clostridiaceae</taxon>
        <taxon>Clostridium</taxon>
    </lineage>
</organism>
<dbReference type="EC" id="2.3.1.-" evidence="2"/>
<gene>
    <name evidence="2" type="ORF">SJI18_14670</name>
</gene>
<accession>A0ABU7UQ74</accession>
<dbReference type="EMBL" id="JAZHFS010000013">
    <property type="protein sequence ID" value="MEF2113547.1"/>
    <property type="molecule type" value="Genomic_DNA"/>
</dbReference>
<keyword evidence="2" id="KW-0012">Acyltransferase</keyword>
<dbReference type="PROSITE" id="PS51186">
    <property type="entry name" value="GNAT"/>
    <property type="match status" value="1"/>
</dbReference>
<protein>
    <submittedName>
        <fullName evidence="2">GNAT family N-acetyltransferase</fullName>
        <ecNumber evidence="2">2.3.1.-</ecNumber>
    </submittedName>
</protein>